<dbReference type="Proteomes" id="UP000023762">
    <property type="component" value="Chromosome"/>
</dbReference>
<dbReference type="RefSeq" id="WP_156928258.1">
    <property type="nucleotide sequence ID" value="NZ_CP007474.1"/>
</dbReference>
<name>X5GKA6_9RICK</name>
<feature type="compositionally biased region" description="Basic and acidic residues" evidence="1">
    <location>
        <begin position="156"/>
        <end position="166"/>
    </location>
</feature>
<feature type="region of interest" description="Disordered" evidence="1">
    <location>
        <begin position="52"/>
        <end position="166"/>
    </location>
</feature>
<dbReference type="KEGG" id="ehh:EHF_0339"/>
<sequence length="166" mass="19126">MSKLFLFVMMISFINSTVAFTHGLHSSDSVYDVNTKDIKYLDKKKSANYDDTYVQRNDDDDFDDSKEDNGDEFDDDVLYEEDYYGQMDSDEDDEEFGDDESMLIQENDEATQDVNDQDINTKGKKISGSNSLKSADEKGQKDQQLKVPDKNVVQNKSDDKKKLLKY</sequence>
<organism evidence="3 4">
    <name type="scientific">Ehrlichia japonica</name>
    <dbReference type="NCBI Taxonomy" id="391036"/>
    <lineage>
        <taxon>Bacteria</taxon>
        <taxon>Pseudomonadati</taxon>
        <taxon>Pseudomonadota</taxon>
        <taxon>Alphaproteobacteria</taxon>
        <taxon>Rickettsiales</taxon>
        <taxon>Anaplasmataceae</taxon>
        <taxon>Ehrlichia</taxon>
    </lineage>
</organism>
<evidence type="ECO:0000256" key="2">
    <source>
        <dbReference type="SAM" id="SignalP"/>
    </source>
</evidence>
<keyword evidence="2" id="KW-0732">Signal</keyword>
<protein>
    <recommendedName>
        <fullName evidence="5">Secreted protein</fullName>
    </recommendedName>
</protein>
<accession>X5GKA6</accession>
<keyword evidence="4" id="KW-1185">Reference proteome</keyword>
<gene>
    <name evidence="3" type="ORF">EHF_0339</name>
</gene>
<dbReference type="EMBL" id="CP007474">
    <property type="protein sequence ID" value="AHX04888.1"/>
    <property type="molecule type" value="Genomic_DNA"/>
</dbReference>
<evidence type="ECO:0008006" key="5">
    <source>
        <dbReference type="Google" id="ProtNLM"/>
    </source>
</evidence>
<dbReference type="OrthoDB" id="7163304at2"/>
<dbReference type="STRING" id="391036.EHF_0339"/>
<evidence type="ECO:0000256" key="1">
    <source>
        <dbReference type="SAM" id="MobiDB-lite"/>
    </source>
</evidence>
<feature type="chain" id="PRO_5004956898" description="Secreted protein" evidence="2">
    <location>
        <begin position="22"/>
        <end position="166"/>
    </location>
</feature>
<feature type="signal peptide" evidence="2">
    <location>
        <begin position="1"/>
        <end position="21"/>
    </location>
</feature>
<feature type="compositionally biased region" description="Acidic residues" evidence="1">
    <location>
        <begin position="58"/>
        <end position="111"/>
    </location>
</feature>
<dbReference type="AlphaFoldDB" id="X5GKA6"/>
<reference evidence="3 4" key="1">
    <citation type="submission" date="2014-03" db="EMBL/GenBank/DDBJ databases">
        <title>Sequencing and Comparison of Genomes and Transcriptome Profiles of Human Ehrlichiosis Agents.</title>
        <authorList>
            <person name="Lin M."/>
            <person name="Daugherty S.C."/>
            <person name="Nagaraj S."/>
            <person name="Cheng Z."/>
            <person name="Xiong Q."/>
            <person name="Lin F.-Y."/>
            <person name="Sengamalay N."/>
            <person name="Ott S."/>
            <person name="Godinez A."/>
            <person name="Tallon L.J."/>
            <person name="Sadzewicz L."/>
            <person name="Fraser C.M."/>
            <person name="Dunning Hotopp J.C."/>
            <person name="Rikihisa Y."/>
        </authorList>
    </citation>
    <scope>NUCLEOTIDE SEQUENCE [LARGE SCALE GENOMIC DNA]</scope>
    <source>
        <strain evidence="3 4">HF</strain>
    </source>
</reference>
<dbReference type="HOGENOM" id="CLU_1666645_0_0_5"/>
<evidence type="ECO:0000313" key="3">
    <source>
        <dbReference type="EMBL" id="AHX04888.1"/>
    </source>
</evidence>
<evidence type="ECO:0000313" key="4">
    <source>
        <dbReference type="Proteomes" id="UP000023762"/>
    </source>
</evidence>
<proteinExistence type="predicted"/>
<feature type="compositionally biased region" description="Basic and acidic residues" evidence="1">
    <location>
        <begin position="134"/>
        <end position="149"/>
    </location>
</feature>